<proteinExistence type="predicted"/>
<keyword evidence="5" id="KW-0067">ATP-binding</keyword>
<dbReference type="Gene3D" id="3.40.1190.20">
    <property type="match status" value="1"/>
</dbReference>
<dbReference type="InterPro" id="IPR013749">
    <property type="entry name" value="PM/HMP-P_kinase-1"/>
</dbReference>
<evidence type="ECO:0000259" key="6">
    <source>
        <dbReference type="Pfam" id="PF08543"/>
    </source>
</evidence>
<keyword evidence="2 7" id="KW-0808">Transferase</keyword>
<evidence type="ECO:0000256" key="1">
    <source>
        <dbReference type="ARBA" id="ARBA00012104"/>
    </source>
</evidence>
<evidence type="ECO:0000313" key="7">
    <source>
        <dbReference type="EMBL" id="MDQ0318188.1"/>
    </source>
</evidence>
<dbReference type="SUPFAM" id="SSF53613">
    <property type="entry name" value="Ribokinase-like"/>
    <property type="match status" value="1"/>
</dbReference>
<dbReference type="Proteomes" id="UP001230207">
    <property type="component" value="Unassembled WGS sequence"/>
</dbReference>
<evidence type="ECO:0000256" key="4">
    <source>
        <dbReference type="ARBA" id="ARBA00022777"/>
    </source>
</evidence>
<dbReference type="GO" id="GO:0008478">
    <property type="term" value="F:pyridoxal kinase activity"/>
    <property type="evidence" value="ECO:0007669"/>
    <property type="project" value="UniProtKB-EC"/>
</dbReference>
<sequence>MTEISQKWAAKEGKLRILTAKSPEKYPIVRLFERNPPFLVPVDTLRVAGDQNQATKVELIMSESVPGAVIVISSHVVRGSVGNRAAVFALETLGYPVWALPTVLLPWHPGHGPSTRVTVSEGDFNSIVDDLIRSPWTGEVRAVLSGYLGGHHQAYAVARLVDALRQKNPNLLYACDPVIGDAGGLYVPEATAVAIRDQLLPLANLATPNRFELSWLSGAPLDTNAAILEAALSLGPSRMLVTSALPMMTGSTGNLYLSGNHALLAEHRLIDNPPNGTGDLLSALFLARLLEGLSEERALHLATAGVFEIIARARKRGADELTLEQDASSLSTPMAMVQMRRLLHPSQRKNR</sequence>
<dbReference type="Pfam" id="PF08543">
    <property type="entry name" value="Phos_pyr_kin"/>
    <property type="match status" value="1"/>
</dbReference>
<keyword evidence="4 7" id="KW-0418">Kinase</keyword>
<feature type="domain" description="Pyridoxamine kinase/Phosphomethylpyrimidine kinase" evidence="6">
    <location>
        <begin position="140"/>
        <end position="317"/>
    </location>
</feature>
<name>A0ABU0BJX0_9HYPH</name>
<comment type="caution">
    <text evidence="7">The sequence shown here is derived from an EMBL/GenBank/DDBJ whole genome shotgun (WGS) entry which is preliminary data.</text>
</comment>
<dbReference type="InterPro" id="IPR029056">
    <property type="entry name" value="Ribokinase-like"/>
</dbReference>
<evidence type="ECO:0000256" key="2">
    <source>
        <dbReference type="ARBA" id="ARBA00022679"/>
    </source>
</evidence>
<reference evidence="7 8" key="1">
    <citation type="submission" date="2023-07" db="EMBL/GenBank/DDBJ databases">
        <title>Genomic Encyclopedia of Type Strains, Phase IV (KMG-IV): sequencing the most valuable type-strain genomes for metagenomic binning, comparative biology and taxonomic classification.</title>
        <authorList>
            <person name="Goeker M."/>
        </authorList>
    </citation>
    <scope>NUCLEOTIDE SEQUENCE [LARGE SCALE GENOMIC DNA]</scope>
    <source>
        <strain evidence="7 8">DSM 1112</strain>
    </source>
</reference>
<dbReference type="InterPro" id="IPR004625">
    <property type="entry name" value="PyrdxlKinase"/>
</dbReference>
<accession>A0ABU0BJX0</accession>
<dbReference type="NCBIfam" id="TIGR00687">
    <property type="entry name" value="pyridox_kin"/>
    <property type="match status" value="1"/>
</dbReference>
<evidence type="ECO:0000313" key="8">
    <source>
        <dbReference type="Proteomes" id="UP001230207"/>
    </source>
</evidence>
<evidence type="ECO:0000256" key="3">
    <source>
        <dbReference type="ARBA" id="ARBA00022741"/>
    </source>
</evidence>
<dbReference type="PANTHER" id="PTHR10534:SF2">
    <property type="entry name" value="PYRIDOXAL KINASE"/>
    <property type="match status" value="1"/>
</dbReference>
<evidence type="ECO:0000256" key="5">
    <source>
        <dbReference type="ARBA" id="ARBA00022840"/>
    </source>
</evidence>
<dbReference type="CDD" id="cd01173">
    <property type="entry name" value="pyridoxal_pyridoxamine_kinase"/>
    <property type="match status" value="1"/>
</dbReference>
<dbReference type="PANTHER" id="PTHR10534">
    <property type="entry name" value="PYRIDOXAL KINASE"/>
    <property type="match status" value="1"/>
</dbReference>
<dbReference type="NCBIfam" id="NF004398">
    <property type="entry name" value="PRK05756.1"/>
    <property type="match status" value="1"/>
</dbReference>
<gene>
    <name evidence="7" type="ORF">QO002_000326</name>
</gene>
<dbReference type="EMBL" id="JAUSVF010000001">
    <property type="protein sequence ID" value="MDQ0318188.1"/>
    <property type="molecule type" value="Genomic_DNA"/>
</dbReference>
<keyword evidence="8" id="KW-1185">Reference proteome</keyword>
<keyword evidence="3" id="KW-0547">Nucleotide-binding</keyword>
<organism evidence="7 8">
    <name type="scientific">Pararhizobium capsulatum DSM 1112</name>
    <dbReference type="NCBI Taxonomy" id="1121113"/>
    <lineage>
        <taxon>Bacteria</taxon>
        <taxon>Pseudomonadati</taxon>
        <taxon>Pseudomonadota</taxon>
        <taxon>Alphaproteobacteria</taxon>
        <taxon>Hyphomicrobiales</taxon>
        <taxon>Rhizobiaceae</taxon>
        <taxon>Rhizobium/Agrobacterium group</taxon>
        <taxon>Pararhizobium</taxon>
    </lineage>
</organism>
<protein>
    <recommendedName>
        <fullName evidence="1">pyridoxal kinase</fullName>
        <ecNumber evidence="1">2.7.1.35</ecNumber>
    </recommendedName>
</protein>
<dbReference type="EC" id="2.7.1.35" evidence="1"/>